<name>A0A0R3X9U5_HYDTA</name>
<evidence type="ECO:0000313" key="1">
    <source>
        <dbReference type="WBParaSite" id="TTAC_0001032001-mRNA-1"/>
    </source>
</evidence>
<reference evidence="1" key="1">
    <citation type="submission" date="2017-02" db="UniProtKB">
        <authorList>
            <consortium name="WormBaseParasite"/>
        </authorList>
    </citation>
    <scope>IDENTIFICATION</scope>
</reference>
<protein>
    <submittedName>
        <fullName evidence="1">Pentraxin</fullName>
    </submittedName>
</protein>
<dbReference type="WBParaSite" id="TTAC_0001032001-mRNA-1">
    <property type="protein sequence ID" value="TTAC_0001032001-mRNA-1"/>
    <property type="gene ID" value="TTAC_0001032001"/>
</dbReference>
<accession>A0A0R3X9U5</accession>
<dbReference type="AlphaFoldDB" id="A0A0R3X9U5"/>
<proteinExistence type="predicted"/>
<dbReference type="STRING" id="6205.A0A0R3X9U5"/>
<organism evidence="1">
    <name type="scientific">Hydatigena taeniaeformis</name>
    <name type="common">Feline tapeworm</name>
    <name type="synonym">Taenia taeniaeformis</name>
    <dbReference type="NCBI Taxonomy" id="6205"/>
    <lineage>
        <taxon>Eukaryota</taxon>
        <taxon>Metazoa</taxon>
        <taxon>Spiralia</taxon>
        <taxon>Lophotrochozoa</taxon>
        <taxon>Platyhelminthes</taxon>
        <taxon>Cestoda</taxon>
        <taxon>Eucestoda</taxon>
        <taxon>Cyclophyllidea</taxon>
        <taxon>Taeniidae</taxon>
        <taxon>Hydatigera</taxon>
    </lineage>
</organism>
<sequence length="242" mass="26805">LNFQVCSPSLIPCNKWTALSFVFSNSKGFFARPTLTVYVNVNRVFEGEFRYPTIKEDLLLFHYGGCPLWVEETCYSGLILRLPPKALDAKPSKGKGSGVWSSLGIGSRSVTSKKLPGLQQVSIGGEQLQWGPLNAFRGRLSYVAVFNDPASEAFIQWLVQGVLCIQAGARFIGTGSYSGCHEWNHVVCSPKANRIKRFEEIIFMLTIILHKSDYSSVSPIKKVSHQYPAQGEFFSNLDGSIA</sequence>